<evidence type="ECO:0000256" key="1">
    <source>
        <dbReference type="ARBA" id="ARBA00009369"/>
    </source>
</evidence>
<feature type="coiled-coil region" evidence="6">
    <location>
        <begin position="64"/>
        <end position="98"/>
    </location>
</feature>
<reference evidence="8" key="1">
    <citation type="journal article" date="2021" name="PeerJ">
        <title>Extensive microbial diversity within the chicken gut microbiome revealed by metagenomics and culture.</title>
        <authorList>
            <person name="Gilroy R."/>
            <person name="Ravi A."/>
            <person name="Getino M."/>
            <person name="Pursley I."/>
            <person name="Horton D.L."/>
            <person name="Alikhan N.F."/>
            <person name="Baker D."/>
            <person name="Gharbi K."/>
            <person name="Hall N."/>
            <person name="Watson M."/>
            <person name="Adriaenssens E.M."/>
            <person name="Foster-Nyarko E."/>
            <person name="Jarju S."/>
            <person name="Secka A."/>
            <person name="Antonio M."/>
            <person name="Oren A."/>
            <person name="Chaudhuri R.R."/>
            <person name="La Ragione R."/>
            <person name="Hildebrand F."/>
            <person name="Pallen M.J."/>
        </authorList>
    </citation>
    <scope>NUCLEOTIDE SEQUENCE</scope>
    <source>
        <strain evidence="8">CHK165-2605</strain>
    </source>
</reference>
<evidence type="ECO:0000256" key="5">
    <source>
        <dbReference type="PIRNR" id="PIRNR038471"/>
    </source>
</evidence>
<comment type="caution">
    <text evidence="8">The sequence shown here is derived from an EMBL/GenBank/DDBJ whole genome shotgun (WGS) entry which is preliminary data.</text>
</comment>
<evidence type="ECO:0000256" key="3">
    <source>
        <dbReference type="ARBA" id="ARBA00022960"/>
    </source>
</evidence>
<dbReference type="Gene3D" id="2.40.10.350">
    <property type="entry name" value="Rod shape-determining protein MreC, domain 2"/>
    <property type="match status" value="1"/>
</dbReference>
<dbReference type="InterPro" id="IPR055342">
    <property type="entry name" value="MreC_beta-barrel_core"/>
</dbReference>
<dbReference type="InterPro" id="IPR007221">
    <property type="entry name" value="MreC"/>
</dbReference>
<dbReference type="PANTHER" id="PTHR34138">
    <property type="entry name" value="CELL SHAPE-DETERMINING PROTEIN MREC"/>
    <property type="match status" value="1"/>
</dbReference>
<dbReference type="Pfam" id="PF04085">
    <property type="entry name" value="MreC"/>
    <property type="match status" value="1"/>
</dbReference>
<protein>
    <recommendedName>
        <fullName evidence="2 5">Cell shape-determining protein MreC</fullName>
    </recommendedName>
    <alternativeName>
        <fullName evidence="4 5">Cell shape protein MreC</fullName>
    </alternativeName>
</protein>
<evidence type="ECO:0000313" key="9">
    <source>
        <dbReference type="Proteomes" id="UP000823895"/>
    </source>
</evidence>
<evidence type="ECO:0000256" key="2">
    <source>
        <dbReference type="ARBA" id="ARBA00013855"/>
    </source>
</evidence>
<dbReference type="PANTHER" id="PTHR34138:SF1">
    <property type="entry name" value="CELL SHAPE-DETERMINING PROTEIN MREC"/>
    <property type="match status" value="1"/>
</dbReference>
<dbReference type="InterPro" id="IPR042177">
    <property type="entry name" value="Cell/Rod_1"/>
</dbReference>
<keyword evidence="6" id="KW-0175">Coiled coil</keyword>
<keyword evidence="3 5" id="KW-0133">Cell shape</keyword>
<dbReference type="GO" id="GO:0005886">
    <property type="term" value="C:plasma membrane"/>
    <property type="evidence" value="ECO:0007669"/>
    <property type="project" value="TreeGrafter"/>
</dbReference>
<dbReference type="Proteomes" id="UP000823895">
    <property type="component" value="Unassembled WGS sequence"/>
</dbReference>
<feature type="domain" description="Rod shape-determining protein MreC beta-barrel core" evidence="7">
    <location>
        <begin position="125"/>
        <end position="275"/>
    </location>
</feature>
<gene>
    <name evidence="8" type="primary">mreC</name>
    <name evidence="8" type="ORF">H9756_02680</name>
</gene>
<organism evidence="8 9">
    <name type="scientific">Candidatus Mediterraneibacter gallistercoris</name>
    <dbReference type="NCBI Taxonomy" id="2838671"/>
    <lineage>
        <taxon>Bacteria</taxon>
        <taxon>Bacillati</taxon>
        <taxon>Bacillota</taxon>
        <taxon>Clostridia</taxon>
        <taxon>Lachnospirales</taxon>
        <taxon>Lachnospiraceae</taxon>
        <taxon>Mediterraneibacter</taxon>
    </lineage>
</organism>
<dbReference type="Gene3D" id="2.40.10.340">
    <property type="entry name" value="Rod shape-determining protein MreC, domain 1"/>
    <property type="match status" value="1"/>
</dbReference>
<dbReference type="InterPro" id="IPR042175">
    <property type="entry name" value="Cell/Rod_MreC_2"/>
</dbReference>
<dbReference type="GO" id="GO:0008360">
    <property type="term" value="P:regulation of cell shape"/>
    <property type="evidence" value="ECO:0007669"/>
    <property type="project" value="UniProtKB-KW"/>
</dbReference>
<dbReference type="EMBL" id="DWWI01000059">
    <property type="protein sequence ID" value="HJC42575.1"/>
    <property type="molecule type" value="Genomic_DNA"/>
</dbReference>
<reference evidence="8" key="2">
    <citation type="submission" date="2021-04" db="EMBL/GenBank/DDBJ databases">
        <authorList>
            <person name="Gilroy R."/>
        </authorList>
    </citation>
    <scope>NUCLEOTIDE SEQUENCE</scope>
    <source>
        <strain evidence="8">CHK165-2605</strain>
    </source>
</reference>
<accession>A0A9D2P493</accession>
<sequence>MKKKNQTSHTNRYILLGLSVFCALMMVLSSFSDKAAGPFKVLANVTVIPLQQGINHVGGWLGDMKDNFSTMKQLRAENENLQEQIDALTSENNYLQEERYEYERLQELYELDQNYAEYEKTAAHVIGKDSGNWFSTFTIDKGSTDGIEVDMNVLAGSGLVGIVTEVGPTWAKVRSIIDDSTNVSGMVLSTSDTCIVSGDLSLMSSGQISFDQMENNDNVVSVGDQIVTSYISDKYLQGILIGSISEINVDSNNLTRSGYIIPAVDFKNIQEVLVITTTKAELTGENKTGESK</sequence>
<dbReference type="AlphaFoldDB" id="A0A9D2P493"/>
<evidence type="ECO:0000256" key="6">
    <source>
        <dbReference type="SAM" id="Coils"/>
    </source>
</evidence>
<dbReference type="NCBIfam" id="TIGR00219">
    <property type="entry name" value="mreC"/>
    <property type="match status" value="1"/>
</dbReference>
<comment type="function">
    <text evidence="5">Involved in formation and maintenance of cell shape.</text>
</comment>
<dbReference type="PIRSF" id="PIRSF038471">
    <property type="entry name" value="MreC"/>
    <property type="match status" value="1"/>
</dbReference>
<comment type="similarity">
    <text evidence="1 5">Belongs to the MreC family.</text>
</comment>
<evidence type="ECO:0000256" key="4">
    <source>
        <dbReference type="ARBA" id="ARBA00032089"/>
    </source>
</evidence>
<name>A0A9D2P493_9FIRM</name>
<evidence type="ECO:0000259" key="7">
    <source>
        <dbReference type="Pfam" id="PF04085"/>
    </source>
</evidence>
<evidence type="ECO:0000313" key="8">
    <source>
        <dbReference type="EMBL" id="HJC42575.1"/>
    </source>
</evidence>
<proteinExistence type="inferred from homology"/>